<accession>A0A397EQK5</accession>
<organism evidence="1 3">
    <name type="scientific">Aphanomyces astaci</name>
    <name type="common">Crayfish plague agent</name>
    <dbReference type="NCBI Taxonomy" id="112090"/>
    <lineage>
        <taxon>Eukaryota</taxon>
        <taxon>Sar</taxon>
        <taxon>Stramenopiles</taxon>
        <taxon>Oomycota</taxon>
        <taxon>Saprolegniomycetes</taxon>
        <taxon>Saprolegniales</taxon>
        <taxon>Verrucalvaceae</taxon>
        <taxon>Aphanomyces</taxon>
    </lineage>
</organism>
<evidence type="ECO:0000313" key="2">
    <source>
        <dbReference type="EMBL" id="RLN99691.1"/>
    </source>
</evidence>
<evidence type="ECO:0000313" key="4">
    <source>
        <dbReference type="Proteomes" id="UP000275652"/>
    </source>
</evidence>
<dbReference type="VEuPathDB" id="FungiDB:H257_19433"/>
<dbReference type="SUPFAM" id="SSF56801">
    <property type="entry name" value="Acetyl-CoA synthetase-like"/>
    <property type="match status" value="1"/>
</dbReference>
<evidence type="ECO:0000313" key="1">
    <source>
        <dbReference type="EMBL" id="RHY95753.1"/>
    </source>
</evidence>
<proteinExistence type="predicted"/>
<evidence type="ECO:0008006" key="5">
    <source>
        <dbReference type="Google" id="ProtNLM"/>
    </source>
</evidence>
<reference evidence="2 4" key="1">
    <citation type="journal article" date="2018" name="J. Invertebr. Pathol.">
        <title>New genotyping method for the causative agent of crayfish plague (Aphanomyces astaci) based on whole genome data.</title>
        <authorList>
            <person name="Minardi D."/>
            <person name="Studholme D.J."/>
            <person name="van der Giezen M."/>
            <person name="Pretto T."/>
            <person name="Oidtmann B."/>
        </authorList>
    </citation>
    <scope>NUCLEOTIDE SEQUENCE [LARGE SCALE GENOMIC DNA]</scope>
    <source>
        <strain evidence="2 4">KB13</strain>
    </source>
</reference>
<protein>
    <recommendedName>
        <fullName evidence="5">AMP-dependent synthetase/ligase domain-containing protein</fullName>
    </recommendedName>
</protein>
<comment type="caution">
    <text evidence="1">The sequence shown here is derived from an EMBL/GenBank/DDBJ whole genome shotgun (WGS) entry which is preliminary data.</text>
</comment>
<dbReference type="AlphaFoldDB" id="A0A397EQK5"/>
<evidence type="ECO:0000313" key="3">
    <source>
        <dbReference type="Proteomes" id="UP000266196"/>
    </source>
</evidence>
<dbReference type="EMBL" id="QUTI01047696">
    <property type="protein sequence ID" value="RLN99691.1"/>
    <property type="molecule type" value="Genomic_DNA"/>
</dbReference>
<gene>
    <name evidence="2" type="ORF">DYB28_006459</name>
    <name evidence="1" type="ORF">DYB31_015778</name>
</gene>
<name>A0A397EQK5_APHAT</name>
<dbReference type="EMBL" id="QUTE01016780">
    <property type="protein sequence ID" value="RHY95753.1"/>
    <property type="molecule type" value="Genomic_DNA"/>
</dbReference>
<reference evidence="1 3" key="2">
    <citation type="submission" date="2018-08" db="EMBL/GenBank/DDBJ databases">
        <title>Aphanomyces genome sequencing and annotation.</title>
        <authorList>
            <person name="Minardi D."/>
            <person name="Oidtmann B."/>
            <person name="Van Der Giezen M."/>
            <person name="Studholme D.J."/>
        </authorList>
    </citation>
    <scope>NUCLEOTIDE SEQUENCE [LARGE SCALE GENOMIC DNA]</scope>
    <source>
        <strain evidence="1 3">197901</strain>
    </source>
</reference>
<dbReference type="InterPro" id="IPR042099">
    <property type="entry name" value="ANL_N_sf"/>
</dbReference>
<dbReference type="Gene3D" id="3.40.50.12780">
    <property type="entry name" value="N-terminal domain of ligase-like"/>
    <property type="match status" value="1"/>
</dbReference>
<dbReference type="Proteomes" id="UP000275652">
    <property type="component" value="Unassembled WGS sequence"/>
</dbReference>
<sequence>MYPTSSDITAPPITTRKRLPSALAGNMWQVFHECAQLHPNAVAVSAISSTPSKPTSDSATSHQLHGHTWADYAVHATAVARRFQSLHLCVGDGVLFQTRRNSVACTFVNMGVLGAGGVACHWRREPHEVQYIWNSMPFKWVVTDTAADLSFYLALPGLKGILVLTHNEVHIVWSFVGLSHYLKFHTISL</sequence>
<dbReference type="Proteomes" id="UP000266196">
    <property type="component" value="Unassembled WGS sequence"/>
</dbReference>